<dbReference type="InterPro" id="IPR036163">
    <property type="entry name" value="HMA_dom_sf"/>
</dbReference>
<dbReference type="RefSeq" id="WP_091471165.1">
    <property type="nucleotide sequence ID" value="NZ_FNFX01000002.1"/>
</dbReference>
<dbReference type="Gene3D" id="3.30.70.100">
    <property type="match status" value="1"/>
</dbReference>
<dbReference type="OrthoDB" id="5513217at2"/>
<dbReference type="EMBL" id="FNFX01000002">
    <property type="protein sequence ID" value="SDK37803.1"/>
    <property type="molecule type" value="Genomic_DNA"/>
</dbReference>
<reference evidence="4" key="1">
    <citation type="submission" date="2016-10" db="EMBL/GenBank/DDBJ databases">
        <authorList>
            <person name="Varghese N."/>
            <person name="Submissions S."/>
        </authorList>
    </citation>
    <scope>NUCLEOTIDE SEQUENCE [LARGE SCALE GENOMIC DNA]</scope>
    <source>
        <strain evidence="4">CBMB127</strain>
    </source>
</reference>
<protein>
    <submittedName>
        <fullName evidence="3">Mercuric ion binding protein</fullName>
    </submittedName>
</protein>
<dbReference type="InterPro" id="IPR006121">
    <property type="entry name" value="HMA_dom"/>
</dbReference>
<dbReference type="PROSITE" id="PS50846">
    <property type="entry name" value="HMA_2"/>
    <property type="match status" value="1"/>
</dbReference>
<organism evidence="3 4">
    <name type="scientific">Methylophilus rhizosphaerae</name>
    <dbReference type="NCBI Taxonomy" id="492660"/>
    <lineage>
        <taxon>Bacteria</taxon>
        <taxon>Pseudomonadati</taxon>
        <taxon>Pseudomonadota</taxon>
        <taxon>Betaproteobacteria</taxon>
        <taxon>Nitrosomonadales</taxon>
        <taxon>Methylophilaceae</taxon>
        <taxon>Methylophilus</taxon>
    </lineage>
</organism>
<evidence type="ECO:0000256" key="1">
    <source>
        <dbReference type="SAM" id="SignalP"/>
    </source>
</evidence>
<dbReference type="AlphaFoldDB" id="A0A1G9BEB4"/>
<accession>A0A1G9BEB4</accession>
<evidence type="ECO:0000313" key="4">
    <source>
        <dbReference type="Proteomes" id="UP000198629"/>
    </source>
</evidence>
<dbReference type="GO" id="GO:0046872">
    <property type="term" value="F:metal ion binding"/>
    <property type="evidence" value="ECO:0007669"/>
    <property type="project" value="InterPro"/>
</dbReference>
<dbReference type="STRING" id="492660.SAMN05192566_1131"/>
<feature type="signal peptide" evidence="1">
    <location>
        <begin position="1"/>
        <end position="19"/>
    </location>
</feature>
<dbReference type="SUPFAM" id="SSF55008">
    <property type="entry name" value="HMA, heavy metal-associated domain"/>
    <property type="match status" value="1"/>
</dbReference>
<gene>
    <name evidence="3" type="ORF">SAMN05192566_1131</name>
</gene>
<proteinExistence type="predicted"/>
<sequence length="113" mass="11829">MKKLLVTLMLSAITPAAFAVTTIKAEVNGMVCAFCAKGIEKKLNALPQKQAAFVDLKSRVVAFQLKDGQDVSNEAFSKVIQDAGYSVGKLERVNQTAEAIKAGIASAGKAGGK</sequence>
<keyword evidence="4" id="KW-1185">Reference proteome</keyword>
<keyword evidence="1" id="KW-0732">Signal</keyword>
<feature type="domain" description="HMA" evidence="2">
    <location>
        <begin position="21"/>
        <end position="88"/>
    </location>
</feature>
<evidence type="ECO:0000313" key="3">
    <source>
        <dbReference type="EMBL" id="SDK37803.1"/>
    </source>
</evidence>
<evidence type="ECO:0000259" key="2">
    <source>
        <dbReference type="PROSITE" id="PS50846"/>
    </source>
</evidence>
<feature type="chain" id="PRO_5011649745" evidence="1">
    <location>
        <begin position="20"/>
        <end position="113"/>
    </location>
</feature>
<name>A0A1G9BEB4_9PROT</name>
<dbReference type="Proteomes" id="UP000198629">
    <property type="component" value="Unassembled WGS sequence"/>
</dbReference>
<dbReference type="CDD" id="cd00371">
    <property type="entry name" value="HMA"/>
    <property type="match status" value="1"/>
</dbReference>